<dbReference type="PRINTS" id="PR01036">
    <property type="entry name" value="TCRTETB"/>
</dbReference>
<feature type="transmembrane region" description="Helical" evidence="7">
    <location>
        <begin position="188"/>
        <end position="205"/>
    </location>
</feature>
<name>A0A0K1JPB6_9MICO</name>
<dbReference type="PROSITE" id="PS50850">
    <property type="entry name" value="MFS"/>
    <property type="match status" value="1"/>
</dbReference>
<dbReference type="AlphaFoldDB" id="A0A0K1JPB6"/>
<dbReference type="KEGG" id="lmoi:VV02_02130"/>
<dbReference type="InterPro" id="IPR011701">
    <property type="entry name" value="MFS"/>
</dbReference>
<evidence type="ECO:0000256" key="1">
    <source>
        <dbReference type="ARBA" id="ARBA00004651"/>
    </source>
</evidence>
<dbReference type="PANTHER" id="PTHR42718">
    <property type="entry name" value="MAJOR FACILITATOR SUPERFAMILY MULTIDRUG TRANSPORTER MFSC"/>
    <property type="match status" value="1"/>
</dbReference>
<keyword evidence="6 7" id="KW-0472">Membrane</keyword>
<feature type="transmembrane region" description="Helical" evidence="7">
    <location>
        <begin position="463"/>
        <end position="482"/>
    </location>
</feature>
<protein>
    <submittedName>
        <fullName evidence="9">MFS transporter</fullName>
    </submittedName>
</protein>
<dbReference type="STRING" id="571913.VV02_02130"/>
<feature type="transmembrane region" description="Helical" evidence="7">
    <location>
        <begin position="154"/>
        <end position="176"/>
    </location>
</feature>
<feature type="transmembrane region" description="Helical" evidence="7">
    <location>
        <begin position="130"/>
        <end position="148"/>
    </location>
</feature>
<proteinExistence type="predicted"/>
<feature type="transmembrane region" description="Helical" evidence="7">
    <location>
        <begin position="320"/>
        <end position="338"/>
    </location>
</feature>
<feature type="transmembrane region" description="Helical" evidence="7">
    <location>
        <begin position="39"/>
        <end position="59"/>
    </location>
</feature>
<gene>
    <name evidence="9" type="ORF">VV02_02130</name>
</gene>
<dbReference type="GO" id="GO:0022857">
    <property type="term" value="F:transmembrane transporter activity"/>
    <property type="evidence" value="ECO:0007669"/>
    <property type="project" value="InterPro"/>
</dbReference>
<dbReference type="SUPFAM" id="SSF103473">
    <property type="entry name" value="MFS general substrate transporter"/>
    <property type="match status" value="1"/>
</dbReference>
<organism evidence="9 10">
    <name type="scientific">Luteipulveratus mongoliensis</name>
    <dbReference type="NCBI Taxonomy" id="571913"/>
    <lineage>
        <taxon>Bacteria</taxon>
        <taxon>Bacillati</taxon>
        <taxon>Actinomycetota</taxon>
        <taxon>Actinomycetes</taxon>
        <taxon>Micrococcales</taxon>
        <taxon>Dermacoccaceae</taxon>
        <taxon>Luteipulveratus</taxon>
    </lineage>
</organism>
<evidence type="ECO:0000256" key="3">
    <source>
        <dbReference type="ARBA" id="ARBA00022475"/>
    </source>
</evidence>
<dbReference type="CDD" id="cd17321">
    <property type="entry name" value="MFS_MMR_MDR_like"/>
    <property type="match status" value="1"/>
</dbReference>
<dbReference type="Pfam" id="PF07690">
    <property type="entry name" value="MFS_1"/>
    <property type="match status" value="1"/>
</dbReference>
<reference evidence="9 10" key="1">
    <citation type="submission" date="2015-03" db="EMBL/GenBank/DDBJ databases">
        <title>Luteipulveratus halotolerans sp. nov., a novel actinobacterium (Dermacoccaceae) from Sarawak, Malaysia.</title>
        <authorList>
            <person name="Juboi H."/>
            <person name="Basik A."/>
            <person name="Shamsul S.S."/>
            <person name="Arnold P."/>
            <person name="Schmitt E.K."/>
            <person name="Sanglier J.-J."/>
            <person name="Yeo T."/>
        </authorList>
    </citation>
    <scope>NUCLEOTIDE SEQUENCE [LARGE SCALE GENOMIC DNA]</scope>
    <source>
        <strain evidence="9 10">MN07-A0370</strain>
    </source>
</reference>
<keyword evidence="4 7" id="KW-0812">Transmembrane</keyword>
<feature type="transmembrane region" description="Helical" evidence="7">
    <location>
        <begin position="255"/>
        <end position="280"/>
    </location>
</feature>
<feature type="domain" description="Major facilitator superfamily (MFS) profile" evidence="8">
    <location>
        <begin position="2"/>
        <end position="489"/>
    </location>
</feature>
<dbReference type="Proteomes" id="UP000066480">
    <property type="component" value="Chromosome"/>
</dbReference>
<evidence type="ECO:0000256" key="7">
    <source>
        <dbReference type="SAM" id="Phobius"/>
    </source>
</evidence>
<evidence type="ECO:0000256" key="4">
    <source>
        <dbReference type="ARBA" id="ARBA00022692"/>
    </source>
</evidence>
<feature type="transmembrane region" description="Helical" evidence="7">
    <location>
        <begin position="292"/>
        <end position="313"/>
    </location>
</feature>
<dbReference type="GO" id="GO:0005886">
    <property type="term" value="C:plasma membrane"/>
    <property type="evidence" value="ECO:0007669"/>
    <property type="project" value="UniProtKB-SubCell"/>
</dbReference>
<keyword evidence="3" id="KW-1003">Cell membrane</keyword>
<dbReference type="PATRIC" id="fig|571913.6.peg.436"/>
<dbReference type="PANTHER" id="PTHR42718:SF47">
    <property type="entry name" value="METHYL VIOLOGEN RESISTANCE PROTEIN SMVA"/>
    <property type="match status" value="1"/>
</dbReference>
<keyword evidence="5 7" id="KW-1133">Transmembrane helix</keyword>
<dbReference type="InterPro" id="IPR020846">
    <property type="entry name" value="MFS_dom"/>
</dbReference>
<evidence type="ECO:0000256" key="2">
    <source>
        <dbReference type="ARBA" id="ARBA00022448"/>
    </source>
</evidence>
<evidence type="ECO:0000256" key="6">
    <source>
        <dbReference type="ARBA" id="ARBA00023136"/>
    </source>
</evidence>
<feature type="transmembrane region" description="Helical" evidence="7">
    <location>
        <begin position="344"/>
        <end position="371"/>
    </location>
</feature>
<dbReference type="Gene3D" id="1.20.1720.10">
    <property type="entry name" value="Multidrug resistance protein D"/>
    <property type="match status" value="1"/>
</dbReference>
<feature type="transmembrane region" description="Helical" evidence="7">
    <location>
        <begin position="97"/>
        <end position="118"/>
    </location>
</feature>
<evidence type="ECO:0000313" key="10">
    <source>
        <dbReference type="Proteomes" id="UP000066480"/>
    </source>
</evidence>
<sequence length="505" mass="51935">MALATLCLPMLIVSMDVSVLFFAVPFIAEDLQPSATQLLWIFDIYGFVLAGLLLTMGALGDRIGRRRLLMIGAVAFSAASLVAAWSTSAEMLIGARALMGIGGATLMPSTLALVRSVFHDPTQRAKAVGIWSAVMAGGVGLGPILSGVLLEHVWWGAVFLVNVPVMAVLLIAAPRLLPESRSAHPSPLDLISSALVLGSVLPVIYGIKELAADGWSARALVALVVGTALGWAFFRRQRTTEHPLLDLNLLRRPGLRGSIAVNVVAQAGIIGNAILLTQYLQQVLEFSPLKAALWSLAPTIVVGAVAPAAAGLAARFGRPLVMGSSLVLAAVGFAGLLLAQADSSVWVCLIPATMVASGIIVVATLVTEYVVGTVPLDKAGTVAGFVETTTEFAGALGIALLGSLLNLGYRHDFTLPAGMSLDGGAAHEAGDTLAGALTVAAQLPGSQGVSLIEAGQSAYVTGMHWADLAAAALMVVGAVVALTKLPRAIDPAAEQVEAAHLSPVE</sequence>
<evidence type="ECO:0000313" key="9">
    <source>
        <dbReference type="EMBL" id="AKU18559.1"/>
    </source>
</evidence>
<keyword evidence="2" id="KW-0813">Transport</keyword>
<feature type="transmembrane region" description="Helical" evidence="7">
    <location>
        <begin position="217"/>
        <end position="234"/>
    </location>
</feature>
<feature type="transmembrane region" description="Helical" evidence="7">
    <location>
        <begin position="68"/>
        <end position="85"/>
    </location>
</feature>
<evidence type="ECO:0000256" key="5">
    <source>
        <dbReference type="ARBA" id="ARBA00022989"/>
    </source>
</evidence>
<dbReference type="InterPro" id="IPR036259">
    <property type="entry name" value="MFS_trans_sf"/>
</dbReference>
<dbReference type="Gene3D" id="1.20.1250.20">
    <property type="entry name" value="MFS general substrate transporter like domains"/>
    <property type="match status" value="1"/>
</dbReference>
<accession>A0A0K1JPB6</accession>
<evidence type="ECO:0000259" key="8">
    <source>
        <dbReference type="PROSITE" id="PS50850"/>
    </source>
</evidence>
<comment type="subcellular location">
    <subcellularLocation>
        <location evidence="1">Cell membrane</location>
        <topology evidence="1">Multi-pass membrane protein</topology>
    </subcellularLocation>
</comment>
<dbReference type="EMBL" id="CP011112">
    <property type="protein sequence ID" value="AKU18559.1"/>
    <property type="molecule type" value="Genomic_DNA"/>
</dbReference>
<feature type="transmembrane region" description="Helical" evidence="7">
    <location>
        <begin position="392"/>
        <end position="409"/>
    </location>
</feature>
<keyword evidence="10" id="KW-1185">Reference proteome</keyword>